<dbReference type="InterPro" id="IPR029032">
    <property type="entry name" value="AhpD-like"/>
</dbReference>
<dbReference type="AlphaFoldDB" id="A0A7M2YX96"/>
<reference evidence="1 2" key="1">
    <citation type="submission" date="2018-07" db="EMBL/GenBank/DDBJ databases">
        <title>High-quality-draft genome sequence of Gaiella occulta.</title>
        <authorList>
            <person name="Severino R."/>
            <person name="Froufe H.J.C."/>
            <person name="Rainey F.A."/>
            <person name="Barroso C."/>
            <person name="Albuquerque L."/>
            <person name="Lobo-Da-Cunha A."/>
            <person name="Da Costa M.S."/>
            <person name="Egas C."/>
        </authorList>
    </citation>
    <scope>NUCLEOTIDE SEQUENCE [LARGE SCALE GENOMIC DNA]</scope>
    <source>
        <strain evidence="1 2">F2-233</strain>
    </source>
</reference>
<dbReference type="Proteomes" id="UP000254134">
    <property type="component" value="Unassembled WGS sequence"/>
</dbReference>
<dbReference type="EMBL" id="QQZY01000005">
    <property type="protein sequence ID" value="RDI74209.1"/>
    <property type="molecule type" value="Genomic_DNA"/>
</dbReference>
<keyword evidence="2" id="KW-1185">Reference proteome</keyword>
<dbReference type="Gene3D" id="1.20.1290.10">
    <property type="entry name" value="AhpD-like"/>
    <property type="match status" value="1"/>
</dbReference>
<name>A0A7M2YX96_9ACTN</name>
<reference evidence="2" key="2">
    <citation type="journal article" date="2019" name="MicrobiologyOpen">
        <title>High-quality draft genome sequence of Gaiella occulta isolated from a 150 meter deep mineral water borehole and comparison with the genome sequences of other deep-branching lineages of the phylum Actinobacteria.</title>
        <authorList>
            <person name="Severino R."/>
            <person name="Froufe H.J.C."/>
            <person name="Barroso C."/>
            <person name="Albuquerque L."/>
            <person name="Lobo-da-Cunha A."/>
            <person name="da Costa M.S."/>
            <person name="Egas C."/>
        </authorList>
    </citation>
    <scope>NUCLEOTIDE SEQUENCE [LARGE SCALE GENOMIC DNA]</scope>
    <source>
        <strain evidence="2">F2-233</strain>
    </source>
</reference>
<dbReference type="SUPFAM" id="SSF69118">
    <property type="entry name" value="AhpD-like"/>
    <property type="match status" value="1"/>
</dbReference>
<organism evidence="1 2">
    <name type="scientific">Gaiella occulta</name>
    <dbReference type="NCBI Taxonomy" id="1002870"/>
    <lineage>
        <taxon>Bacteria</taxon>
        <taxon>Bacillati</taxon>
        <taxon>Actinomycetota</taxon>
        <taxon>Thermoleophilia</taxon>
        <taxon>Gaiellales</taxon>
        <taxon>Gaiellaceae</taxon>
        <taxon>Gaiella</taxon>
    </lineage>
</organism>
<dbReference type="PANTHER" id="PTHR34846">
    <property type="entry name" value="4-CARBOXYMUCONOLACTONE DECARBOXYLASE FAMILY PROTEIN (AFU_ORTHOLOGUE AFUA_6G11590)"/>
    <property type="match status" value="1"/>
</dbReference>
<proteinExistence type="predicted"/>
<comment type="caution">
    <text evidence="1">The sequence shown here is derived from an EMBL/GenBank/DDBJ whole genome shotgun (WGS) entry which is preliminary data.</text>
</comment>
<accession>A0A7M2YX96</accession>
<sequence length="85" mass="10117">MPDWRQSSRFSGLEQDVLEYAEAMTRSDRDVDDDIFARIRRHFEDAGLVELTGWICLENLYSKFNRSFRIEAMGFCVVHRPDNER</sequence>
<evidence type="ECO:0000313" key="2">
    <source>
        <dbReference type="Proteomes" id="UP000254134"/>
    </source>
</evidence>
<protein>
    <submittedName>
        <fullName evidence="1">Uncharacterized protein</fullName>
    </submittedName>
</protein>
<evidence type="ECO:0000313" key="1">
    <source>
        <dbReference type="EMBL" id="RDI74209.1"/>
    </source>
</evidence>
<gene>
    <name evidence="1" type="ORF">Gocc_2306</name>
</gene>
<dbReference type="PANTHER" id="PTHR34846:SF10">
    <property type="entry name" value="CYTOPLASMIC PROTEIN"/>
    <property type="match status" value="1"/>
</dbReference>